<keyword evidence="1" id="KW-0472">Membrane</keyword>
<sequence>MSQFDLNQIKTQLSDGFQKHRKLIVTVLLVALVVGVIIPVVLWLLEKIILGLIIGGALMALFYVLNGKFRTWVNNKIKGFFRK</sequence>
<comment type="caution">
    <text evidence="2">The sequence shown here is derived from an EMBL/GenBank/DDBJ whole genome shotgun (WGS) entry which is preliminary data.</text>
</comment>
<feature type="transmembrane region" description="Helical" evidence="1">
    <location>
        <begin position="48"/>
        <end position="66"/>
    </location>
</feature>
<evidence type="ECO:0000313" key="3">
    <source>
        <dbReference type="Proteomes" id="UP000430692"/>
    </source>
</evidence>
<dbReference type="AlphaFoldDB" id="A0A6I4VQE3"/>
<protein>
    <submittedName>
        <fullName evidence="2">Uncharacterized protein</fullName>
    </submittedName>
</protein>
<keyword evidence="3" id="KW-1185">Reference proteome</keyword>
<evidence type="ECO:0000313" key="2">
    <source>
        <dbReference type="EMBL" id="MXQ53809.1"/>
    </source>
</evidence>
<proteinExistence type="predicted"/>
<evidence type="ECO:0000256" key="1">
    <source>
        <dbReference type="SAM" id="Phobius"/>
    </source>
</evidence>
<accession>A0A6I4VQE3</accession>
<gene>
    <name evidence="2" type="ORF">GSM42_08740</name>
</gene>
<feature type="transmembrane region" description="Helical" evidence="1">
    <location>
        <begin position="23"/>
        <end position="42"/>
    </location>
</feature>
<reference evidence="2 3" key="1">
    <citation type="submission" date="2019-12" db="EMBL/GenBank/DDBJ databases">
        <title>Whole-genome analyses of novel actinobacteria.</title>
        <authorList>
            <person name="Sahin N."/>
            <person name="Saygin H."/>
        </authorList>
    </citation>
    <scope>NUCLEOTIDE SEQUENCE [LARGE SCALE GENOMIC DNA]</scope>
    <source>
        <strain evidence="2 3">KC615</strain>
    </source>
</reference>
<dbReference type="RefSeq" id="WP_160801169.1">
    <property type="nucleotide sequence ID" value="NZ_WUUL01000005.1"/>
</dbReference>
<keyword evidence="1" id="KW-0812">Transmembrane</keyword>
<name>A0A6I4VQE3_9BACL</name>
<dbReference type="Proteomes" id="UP000430692">
    <property type="component" value="Unassembled WGS sequence"/>
</dbReference>
<dbReference type="EMBL" id="WUUL01000005">
    <property type="protein sequence ID" value="MXQ53809.1"/>
    <property type="molecule type" value="Genomic_DNA"/>
</dbReference>
<organism evidence="2 3">
    <name type="scientific">Shimazuella alba</name>
    <dbReference type="NCBI Taxonomy" id="2690964"/>
    <lineage>
        <taxon>Bacteria</taxon>
        <taxon>Bacillati</taxon>
        <taxon>Bacillota</taxon>
        <taxon>Bacilli</taxon>
        <taxon>Bacillales</taxon>
        <taxon>Thermoactinomycetaceae</taxon>
        <taxon>Shimazuella</taxon>
    </lineage>
</organism>
<keyword evidence="1" id="KW-1133">Transmembrane helix</keyword>